<feature type="region of interest" description="Disordered" evidence="1">
    <location>
        <begin position="268"/>
        <end position="298"/>
    </location>
</feature>
<proteinExistence type="predicted"/>
<evidence type="ECO:0000313" key="3">
    <source>
        <dbReference type="RefSeq" id="XP_003747212.1"/>
    </source>
</evidence>
<feature type="region of interest" description="Disordered" evidence="1">
    <location>
        <begin position="87"/>
        <end position="237"/>
    </location>
</feature>
<feature type="compositionally biased region" description="Acidic residues" evidence="1">
    <location>
        <begin position="698"/>
        <end position="710"/>
    </location>
</feature>
<feature type="compositionally biased region" description="Low complexity" evidence="1">
    <location>
        <begin position="1015"/>
        <end position="1047"/>
    </location>
</feature>
<feature type="compositionally biased region" description="Low complexity" evidence="1">
    <location>
        <begin position="904"/>
        <end position="931"/>
    </location>
</feature>
<feature type="compositionally biased region" description="Polar residues" evidence="1">
    <location>
        <begin position="762"/>
        <end position="777"/>
    </location>
</feature>
<evidence type="ECO:0000256" key="1">
    <source>
        <dbReference type="SAM" id="MobiDB-lite"/>
    </source>
</evidence>
<accession>A0AAJ6QVL4</accession>
<dbReference type="KEGG" id="goe:100909096"/>
<keyword evidence="2" id="KW-1185">Reference proteome</keyword>
<sequence>MAKTVPVASKRQTNTGARSRGLKRLSKKKAPKIPIIPKVGVLGMVNGFTVTRLEPEKLQTLLIFPPGLTSPANEPKRVTFAPAELQEEINGNARPHRANTRRTHSARDSSEDSLNDFDASREAKRRRTSELSTVEDAEVRKTTSSMRPRKVTLQHSTPAEIKDENSPTLKREYPRTPKPTEKSAVSSFDTFDETSHHEGDDDDEEEECTIEAKVTLERLFDDDTNAEEGEHHREGEKVLSASKVCPAVIFFEDRNSLNSSGTTVEIDVDKNRDNALAPKDDEQSSSSETHDFKDFHPLSPVRIDLKEINYVPPVIRDKRAAEEIVDTQESETKDDDINSDLSLNLAPDSEAGQPQPSDDQNEEEPPKGESADNLSSLDERSLSRLTSRNSQREDVAEEEKDVFHQRRSQLSLDEEEPMEVSIIQNSTRLSGVPTPKAEARIEVSTDTTDAVSQADGVGSGLESKEEYSGIPAEGPREENTAPPATTVDVEPKAEAESTEAVPEGKIMDTSTTLSLNFTEEEDIDMRSLSDRIKKIPEQLESFVTTPDVNGDSQEPVTEPKINEAAPSAAGSNLSVDGAEDESPPEGIESAAPIEGEPPGAEGTHLKPHANDAASDEIPSDEQHTEAPPGVVMEEATVEGQPEESRAAATEEVSDQTSDPQSAEAVGVTTEPNAPVEIGTSSKGTGIEIKDDEPRSEEIAQEEEIREEELDGSERSEDRESDESSTRVTDEIENSNPEPQNFSANSIQSAAQPSERRDAHDGIQSTIDSADDSCTSTGIDGKNAPAAHQSIETSLALEENDPESIPELDREGPPASEPLTEADSKQTSKRVRRSRQPFIFEADSGPVPVTTPVVKKRPGRAKTVEKSTPGAEAPKSTRETATKSTLRSSAEPKTPKTPSARTKAARSMAAESESSEAVAEAAGSPEEPVAAPKVTRTPSARSKAAKTAAAAAAKLEASRAEADDGGTPETSPVVMKTPKTPAPKAKTPRAKATKAMSSKKETEAPKTPEGSPVTIKAPKTPKSKASAPRTTRTPAATPSKKTAKSKSISPEDDDSPPEVSRSAVKTSKTSTTASTSRRKTTK</sequence>
<feature type="compositionally biased region" description="Basic and acidic residues" evidence="1">
    <location>
        <begin position="160"/>
        <end position="181"/>
    </location>
</feature>
<feature type="compositionally biased region" description="Low complexity" evidence="1">
    <location>
        <begin position="1058"/>
        <end position="1074"/>
    </location>
</feature>
<dbReference type="Proteomes" id="UP000694867">
    <property type="component" value="Unplaced"/>
</dbReference>
<feature type="region of interest" description="Disordered" evidence="1">
    <location>
        <begin position="316"/>
        <end position="511"/>
    </location>
</feature>
<feature type="compositionally biased region" description="Basic residues" evidence="1">
    <location>
        <begin position="20"/>
        <end position="29"/>
    </location>
</feature>
<dbReference type="RefSeq" id="XP_003747212.1">
    <property type="nucleotide sequence ID" value="XM_003747164.1"/>
</dbReference>
<organism evidence="2 3">
    <name type="scientific">Galendromus occidentalis</name>
    <name type="common">western predatory mite</name>
    <dbReference type="NCBI Taxonomy" id="34638"/>
    <lineage>
        <taxon>Eukaryota</taxon>
        <taxon>Metazoa</taxon>
        <taxon>Ecdysozoa</taxon>
        <taxon>Arthropoda</taxon>
        <taxon>Chelicerata</taxon>
        <taxon>Arachnida</taxon>
        <taxon>Acari</taxon>
        <taxon>Parasitiformes</taxon>
        <taxon>Mesostigmata</taxon>
        <taxon>Gamasina</taxon>
        <taxon>Phytoseioidea</taxon>
        <taxon>Phytoseiidae</taxon>
        <taxon>Typhlodrominae</taxon>
        <taxon>Galendromus</taxon>
    </lineage>
</organism>
<feature type="region of interest" description="Disordered" evidence="1">
    <location>
        <begin position="539"/>
        <end position="1081"/>
    </location>
</feature>
<protein>
    <submittedName>
        <fullName evidence="3">Serine/arginine repetitive matrix protein 2</fullName>
    </submittedName>
</protein>
<feature type="compositionally biased region" description="Basic and acidic residues" evidence="1">
    <location>
        <begin position="687"/>
        <end position="697"/>
    </location>
</feature>
<feature type="compositionally biased region" description="Low complexity" evidence="1">
    <location>
        <begin position="938"/>
        <end position="954"/>
    </location>
</feature>
<feature type="compositionally biased region" description="Acidic residues" evidence="1">
    <location>
        <begin position="200"/>
        <end position="209"/>
    </location>
</feature>
<dbReference type="GeneID" id="100909096"/>
<feature type="compositionally biased region" description="Low complexity" evidence="1">
    <location>
        <begin position="975"/>
        <end position="984"/>
    </location>
</feature>
<dbReference type="AlphaFoldDB" id="A0AAJ6QVL4"/>
<name>A0AAJ6QVL4_9ACAR</name>
<feature type="region of interest" description="Disordered" evidence="1">
    <location>
        <begin position="1"/>
        <end position="29"/>
    </location>
</feature>
<feature type="compositionally biased region" description="Polar residues" evidence="1">
    <location>
        <begin position="541"/>
        <end position="555"/>
    </location>
</feature>
<feature type="compositionally biased region" description="Basic and acidic residues" evidence="1">
    <location>
        <begin position="268"/>
        <end position="296"/>
    </location>
</feature>
<reference evidence="3" key="1">
    <citation type="submission" date="2025-08" db="UniProtKB">
        <authorList>
            <consortium name="RefSeq"/>
        </authorList>
    </citation>
    <scope>IDENTIFICATION</scope>
</reference>
<feature type="compositionally biased region" description="Basic and acidic residues" evidence="1">
    <location>
        <begin position="711"/>
        <end position="729"/>
    </location>
</feature>
<feature type="compositionally biased region" description="Basic residues" evidence="1">
    <location>
        <begin position="94"/>
        <end position="104"/>
    </location>
</feature>
<feature type="compositionally biased region" description="Basic and acidic residues" evidence="1">
    <location>
        <begin position="228"/>
        <end position="237"/>
    </location>
</feature>
<feature type="compositionally biased region" description="Acidic residues" evidence="1">
    <location>
        <begin position="323"/>
        <end position="338"/>
    </location>
</feature>
<evidence type="ECO:0000313" key="2">
    <source>
        <dbReference type="Proteomes" id="UP000694867"/>
    </source>
</evidence>
<feature type="compositionally biased region" description="Polar residues" evidence="1">
    <location>
        <begin position="733"/>
        <end position="751"/>
    </location>
</feature>
<gene>
    <name evidence="3" type="primary">LOC100909096</name>
</gene>